<keyword evidence="1" id="KW-1133">Transmembrane helix</keyword>
<feature type="transmembrane region" description="Helical" evidence="1">
    <location>
        <begin position="124"/>
        <end position="145"/>
    </location>
</feature>
<dbReference type="AlphaFoldDB" id="A0A7T0PAB7"/>
<protein>
    <submittedName>
        <fullName evidence="2">Uncharacterized protein</fullName>
    </submittedName>
</protein>
<keyword evidence="1" id="KW-0472">Membrane</keyword>
<dbReference type="RefSeq" id="WP_165008555.1">
    <property type="nucleotide sequence ID" value="NZ_CP064954.1"/>
</dbReference>
<gene>
    <name evidence="2" type="ORF">G7Y31_03110</name>
</gene>
<organism evidence="2 3">
    <name type="scientific">Corynebacterium lizhenjunii</name>
    <dbReference type="NCBI Taxonomy" id="2709394"/>
    <lineage>
        <taxon>Bacteria</taxon>
        <taxon>Bacillati</taxon>
        <taxon>Actinomycetota</taxon>
        <taxon>Actinomycetes</taxon>
        <taxon>Mycobacteriales</taxon>
        <taxon>Corynebacteriaceae</taxon>
        <taxon>Corynebacterium</taxon>
    </lineage>
</organism>
<dbReference type="KEGG" id="cliz:G7Y31_03110"/>
<sequence>MKNKSGQVSPAGVSEPKLGSAASAPAPVRLAAVIAIVQSLAVIGFGCFLIYRDITHASNDSMVYEGSAPARVGTGTAVFLFICFGFVIAGTFAMLKGKRWGRGAIVLMEFILAACSFQMMSAGAVALGVATLASALVALFLLMFVPASTQWAAAHYGG</sequence>
<evidence type="ECO:0000256" key="1">
    <source>
        <dbReference type="SAM" id="Phobius"/>
    </source>
</evidence>
<feature type="transmembrane region" description="Helical" evidence="1">
    <location>
        <begin position="100"/>
        <end position="117"/>
    </location>
</feature>
<evidence type="ECO:0000313" key="2">
    <source>
        <dbReference type="EMBL" id="QPK79708.1"/>
    </source>
</evidence>
<keyword evidence="3" id="KW-1185">Reference proteome</keyword>
<dbReference type="EMBL" id="CP064954">
    <property type="protein sequence ID" value="QPK79708.1"/>
    <property type="molecule type" value="Genomic_DNA"/>
</dbReference>
<dbReference type="Proteomes" id="UP000594681">
    <property type="component" value="Chromosome"/>
</dbReference>
<proteinExistence type="predicted"/>
<feature type="transmembrane region" description="Helical" evidence="1">
    <location>
        <begin position="30"/>
        <end position="51"/>
    </location>
</feature>
<accession>A0A7T0PAB7</accession>
<evidence type="ECO:0000313" key="3">
    <source>
        <dbReference type="Proteomes" id="UP000594681"/>
    </source>
</evidence>
<name>A0A7T0PAB7_9CORY</name>
<keyword evidence="1" id="KW-0812">Transmembrane</keyword>
<reference evidence="2 3" key="1">
    <citation type="submission" date="2020-11" db="EMBL/GenBank/DDBJ databases">
        <title>Corynebacterium sp. ZJ-599.</title>
        <authorList>
            <person name="Zhou J."/>
        </authorList>
    </citation>
    <scope>NUCLEOTIDE SEQUENCE [LARGE SCALE GENOMIC DNA]</scope>
    <source>
        <strain evidence="2 3">ZJ-599</strain>
    </source>
</reference>
<feature type="transmembrane region" description="Helical" evidence="1">
    <location>
        <begin position="72"/>
        <end position="94"/>
    </location>
</feature>